<sequence length="100" mass="11366">MVFYLETSGSIFEESDPGTTTMCRDEEPLVVIFEGSEIPVYSLGHQDIERLKKWIAGNTEGVQDGKKFGPRVRNMVKFNWAAEEGRLRCRGKIKNEKAVL</sequence>
<dbReference type="Proteomes" id="UP000030764">
    <property type="component" value="Unassembled WGS sequence"/>
</dbReference>
<protein>
    <submittedName>
        <fullName evidence="1">Uncharacterized protein</fullName>
    </submittedName>
</protein>
<proteinExistence type="predicted"/>
<dbReference type="AlphaFoldDB" id="A0A085MI04"/>
<organism evidence="1 2">
    <name type="scientific">Trichuris suis</name>
    <name type="common">pig whipworm</name>
    <dbReference type="NCBI Taxonomy" id="68888"/>
    <lineage>
        <taxon>Eukaryota</taxon>
        <taxon>Metazoa</taxon>
        <taxon>Ecdysozoa</taxon>
        <taxon>Nematoda</taxon>
        <taxon>Enoplea</taxon>
        <taxon>Dorylaimia</taxon>
        <taxon>Trichinellida</taxon>
        <taxon>Trichuridae</taxon>
        <taxon>Trichuris</taxon>
    </lineage>
</organism>
<evidence type="ECO:0000313" key="1">
    <source>
        <dbReference type="EMBL" id="KFD56850.1"/>
    </source>
</evidence>
<keyword evidence="2" id="KW-1185">Reference proteome</keyword>
<evidence type="ECO:0000313" key="2">
    <source>
        <dbReference type="Proteomes" id="UP000030764"/>
    </source>
</evidence>
<reference evidence="1 2" key="1">
    <citation type="journal article" date="2014" name="Nat. Genet.">
        <title>Genome and transcriptome of the porcine whipworm Trichuris suis.</title>
        <authorList>
            <person name="Jex A.R."/>
            <person name="Nejsum P."/>
            <person name="Schwarz E.M."/>
            <person name="Hu L."/>
            <person name="Young N.D."/>
            <person name="Hall R.S."/>
            <person name="Korhonen P.K."/>
            <person name="Liao S."/>
            <person name="Thamsborg S."/>
            <person name="Xia J."/>
            <person name="Xu P."/>
            <person name="Wang S."/>
            <person name="Scheerlinck J.P."/>
            <person name="Hofmann A."/>
            <person name="Sternberg P.W."/>
            <person name="Wang J."/>
            <person name="Gasser R.B."/>
        </authorList>
    </citation>
    <scope>NUCLEOTIDE SEQUENCE [LARGE SCALE GENOMIC DNA]</scope>
    <source>
        <strain evidence="1">DCEP-RM93M</strain>
    </source>
</reference>
<dbReference type="EMBL" id="KL363191">
    <property type="protein sequence ID" value="KFD56850.1"/>
    <property type="molecule type" value="Genomic_DNA"/>
</dbReference>
<gene>
    <name evidence="1" type="ORF">M513_02107</name>
</gene>
<name>A0A085MI04_9BILA</name>
<accession>A0A085MI04</accession>